<proteinExistence type="predicted"/>
<keyword evidence="2" id="KW-0238">DNA-binding</keyword>
<evidence type="ECO:0000259" key="6">
    <source>
        <dbReference type="PROSITE" id="PS01124"/>
    </source>
</evidence>
<dbReference type="InterPro" id="IPR018060">
    <property type="entry name" value="HTH_AraC"/>
</dbReference>
<keyword evidence="8" id="KW-1185">Reference proteome</keyword>
<feature type="domain" description="HTH araC/xylS-type" evidence="6">
    <location>
        <begin position="189"/>
        <end position="287"/>
    </location>
</feature>
<dbReference type="Gene3D" id="1.10.10.60">
    <property type="entry name" value="Homeodomain-like"/>
    <property type="match status" value="1"/>
</dbReference>
<accession>A0A947D4A2</accession>
<dbReference type="CDD" id="cd06999">
    <property type="entry name" value="cupin_HpaA-like_N"/>
    <property type="match status" value="1"/>
</dbReference>
<name>A0A947D4A2_9HYPH</name>
<evidence type="ECO:0000313" key="7">
    <source>
        <dbReference type="EMBL" id="MBT9290758.1"/>
    </source>
</evidence>
<feature type="region of interest" description="Disordered" evidence="5">
    <location>
        <begin position="284"/>
        <end position="325"/>
    </location>
</feature>
<evidence type="ECO:0000256" key="1">
    <source>
        <dbReference type="ARBA" id="ARBA00023015"/>
    </source>
</evidence>
<evidence type="ECO:0000256" key="4">
    <source>
        <dbReference type="ARBA" id="ARBA00023163"/>
    </source>
</evidence>
<keyword evidence="3" id="KW-0010">Activator</keyword>
<dbReference type="Proteomes" id="UP000766595">
    <property type="component" value="Unassembled WGS sequence"/>
</dbReference>
<keyword evidence="4" id="KW-0804">Transcription</keyword>
<dbReference type="PANTHER" id="PTHR43280:SF32">
    <property type="entry name" value="TRANSCRIPTIONAL REGULATORY PROTEIN"/>
    <property type="match status" value="1"/>
</dbReference>
<dbReference type="InterPro" id="IPR014710">
    <property type="entry name" value="RmlC-like_jellyroll"/>
</dbReference>
<dbReference type="InterPro" id="IPR003313">
    <property type="entry name" value="AraC-bd"/>
</dbReference>
<dbReference type="Gene3D" id="2.60.120.10">
    <property type="entry name" value="Jelly Rolls"/>
    <property type="match status" value="1"/>
</dbReference>
<dbReference type="GO" id="GO:0003700">
    <property type="term" value="F:DNA-binding transcription factor activity"/>
    <property type="evidence" value="ECO:0007669"/>
    <property type="project" value="InterPro"/>
</dbReference>
<sequence>MRNLPPAYALYGEDAAGFPDELHIETIRVRSRVHDWNIRLHRHGELYQFFLLTHGGGMATIDGARHPLRSGTAIAMPPLVVHGFDFEPDTDGFVASVPPAVLDRAAFGDGAWRRDLARPALLDRPETEVAPLAQVFGLALQEFAEDRAGRREALTAVSGLILVAFRRAIAAALPETAGARAAPGQRLFERFKAEVEAHYRAHLPIAEFARRLGTSPQHLTRTCRALSGRSALDIAHDRIVLEARRHLLYTSMTVAEIAFLLGFSDPAYFTRFFGQRTGVSPSAYRQAVEGQGRAPAGRDAAPPAGRRKTFNGRSGSAPAGSGSAR</sequence>
<dbReference type="InterPro" id="IPR037923">
    <property type="entry name" value="HTH-like"/>
</dbReference>
<feature type="compositionally biased region" description="Low complexity" evidence="5">
    <location>
        <begin position="312"/>
        <end position="325"/>
    </location>
</feature>
<dbReference type="SMART" id="SM00342">
    <property type="entry name" value="HTH_ARAC"/>
    <property type="match status" value="1"/>
</dbReference>
<dbReference type="Pfam" id="PF02311">
    <property type="entry name" value="AraC_binding"/>
    <property type="match status" value="1"/>
</dbReference>
<reference evidence="7 8" key="1">
    <citation type="submission" date="2021-06" db="EMBL/GenBank/DDBJ databases">
        <authorList>
            <person name="Grouzdev D.S."/>
            <person name="Koziaeva V."/>
        </authorList>
    </citation>
    <scope>NUCLEOTIDE SEQUENCE [LARGE SCALE GENOMIC DNA]</scope>
    <source>
        <strain evidence="7 8">22</strain>
    </source>
</reference>
<dbReference type="RefSeq" id="WP_261969350.1">
    <property type="nucleotide sequence ID" value="NZ_JAHHZF010000007.1"/>
</dbReference>
<protein>
    <submittedName>
        <fullName evidence="7">Helix-turn-helix domain-containing protein</fullName>
    </submittedName>
</protein>
<evidence type="ECO:0000313" key="8">
    <source>
        <dbReference type="Proteomes" id="UP000766595"/>
    </source>
</evidence>
<dbReference type="SUPFAM" id="SSF46689">
    <property type="entry name" value="Homeodomain-like"/>
    <property type="match status" value="1"/>
</dbReference>
<evidence type="ECO:0000256" key="3">
    <source>
        <dbReference type="ARBA" id="ARBA00023159"/>
    </source>
</evidence>
<keyword evidence="1" id="KW-0805">Transcription regulation</keyword>
<dbReference type="PANTHER" id="PTHR43280">
    <property type="entry name" value="ARAC-FAMILY TRANSCRIPTIONAL REGULATOR"/>
    <property type="match status" value="1"/>
</dbReference>
<dbReference type="InterPro" id="IPR047264">
    <property type="entry name" value="Cupin_HpaA-like_N"/>
</dbReference>
<evidence type="ECO:0000256" key="2">
    <source>
        <dbReference type="ARBA" id="ARBA00023125"/>
    </source>
</evidence>
<dbReference type="AlphaFoldDB" id="A0A947D4A2"/>
<dbReference type="PROSITE" id="PS01124">
    <property type="entry name" value="HTH_ARAC_FAMILY_2"/>
    <property type="match status" value="1"/>
</dbReference>
<dbReference type="PRINTS" id="PR00032">
    <property type="entry name" value="HTHARAC"/>
</dbReference>
<dbReference type="InterPro" id="IPR009057">
    <property type="entry name" value="Homeodomain-like_sf"/>
</dbReference>
<dbReference type="Pfam" id="PF12833">
    <property type="entry name" value="HTH_18"/>
    <property type="match status" value="1"/>
</dbReference>
<organism evidence="7 8">
    <name type="scientific">Prosthecodimorpha staleyi</name>
    <dbReference type="NCBI Taxonomy" id="2840188"/>
    <lineage>
        <taxon>Bacteria</taxon>
        <taxon>Pseudomonadati</taxon>
        <taxon>Pseudomonadota</taxon>
        <taxon>Alphaproteobacteria</taxon>
        <taxon>Hyphomicrobiales</taxon>
        <taxon>Ancalomicrobiaceae</taxon>
        <taxon>Prosthecodimorpha</taxon>
    </lineage>
</organism>
<evidence type="ECO:0000256" key="5">
    <source>
        <dbReference type="SAM" id="MobiDB-lite"/>
    </source>
</evidence>
<gene>
    <name evidence="7" type="ORF">KL771_14915</name>
</gene>
<dbReference type="EMBL" id="JAHHZF010000007">
    <property type="protein sequence ID" value="MBT9290758.1"/>
    <property type="molecule type" value="Genomic_DNA"/>
</dbReference>
<dbReference type="InterPro" id="IPR020449">
    <property type="entry name" value="Tscrpt_reg_AraC-type_HTH"/>
</dbReference>
<dbReference type="SUPFAM" id="SSF51215">
    <property type="entry name" value="Regulatory protein AraC"/>
    <property type="match status" value="1"/>
</dbReference>
<comment type="caution">
    <text evidence="7">The sequence shown here is derived from an EMBL/GenBank/DDBJ whole genome shotgun (WGS) entry which is preliminary data.</text>
</comment>
<feature type="compositionally biased region" description="Low complexity" evidence="5">
    <location>
        <begin position="292"/>
        <end position="304"/>
    </location>
</feature>
<dbReference type="GO" id="GO:0043565">
    <property type="term" value="F:sequence-specific DNA binding"/>
    <property type="evidence" value="ECO:0007669"/>
    <property type="project" value="InterPro"/>
</dbReference>